<dbReference type="GO" id="GO:0018169">
    <property type="term" value="F:ribosomal S6-glutamic acid ligase activity"/>
    <property type="evidence" value="ECO:0007669"/>
    <property type="project" value="TreeGrafter"/>
</dbReference>
<evidence type="ECO:0000259" key="2">
    <source>
        <dbReference type="PROSITE" id="PS50975"/>
    </source>
</evidence>
<dbReference type="GO" id="GO:0009432">
    <property type="term" value="P:SOS response"/>
    <property type="evidence" value="ECO:0007669"/>
    <property type="project" value="TreeGrafter"/>
</dbReference>
<evidence type="ECO:0000256" key="1">
    <source>
        <dbReference type="PROSITE-ProRule" id="PRU00409"/>
    </source>
</evidence>
<dbReference type="InterPro" id="IPR011761">
    <property type="entry name" value="ATP-grasp"/>
</dbReference>
<feature type="domain" description="ATP-grasp" evidence="2">
    <location>
        <begin position="137"/>
        <end position="322"/>
    </location>
</feature>
<evidence type="ECO:0000313" key="4">
    <source>
        <dbReference type="Proteomes" id="UP000224915"/>
    </source>
</evidence>
<dbReference type="GO" id="GO:0046872">
    <property type="term" value="F:metal ion binding"/>
    <property type="evidence" value="ECO:0007669"/>
    <property type="project" value="InterPro"/>
</dbReference>
<dbReference type="InterPro" id="IPR003806">
    <property type="entry name" value="ATP-grasp_PylC-type"/>
</dbReference>
<dbReference type="PANTHER" id="PTHR21621">
    <property type="entry name" value="RIBOSOMAL PROTEIN S6 MODIFICATION PROTEIN"/>
    <property type="match status" value="1"/>
</dbReference>
<keyword evidence="1" id="KW-0547">Nucleotide-binding</keyword>
<gene>
    <name evidence="3" type="ORF">ATL40_2804</name>
</gene>
<protein>
    <submittedName>
        <fullName evidence="3">ATP-grasp domain-containing protein</fullName>
    </submittedName>
</protein>
<dbReference type="Gene3D" id="3.40.50.20">
    <property type="match status" value="1"/>
</dbReference>
<dbReference type="AlphaFoldDB" id="A0A2A9D467"/>
<dbReference type="GO" id="GO:0005524">
    <property type="term" value="F:ATP binding"/>
    <property type="evidence" value="ECO:0007669"/>
    <property type="project" value="UniProtKB-UniRule"/>
</dbReference>
<keyword evidence="1" id="KW-0067">ATP-binding</keyword>
<dbReference type="PROSITE" id="PS50975">
    <property type="entry name" value="ATP_GRASP"/>
    <property type="match status" value="1"/>
</dbReference>
<sequence length="327" mass="34292">MTITAPTRPDTLADPARVPTVVVTGAKGPAGRALARQFEVLRAAGLALRTVGADMLPGADPAWDSTAVLPAVHDAEYLASLRRLLERVEADLLIPTVAEELPILAQTGQSLAPDSSCAVVLSGAGPSAACADKLLTMWALDAAGVSIPRYRAITVGDDAAGLIAWAEGPVVVKPRVSRGGRGVHLVEHRDDPVHTAGSWIAQSFAPGTEYCPQVYRSPHTGEVRVVVVEKTELKQGRVGNAAHARRLPEGEAVDVAWLAECAVTALDLVGPVDLDIRRDEQGVPVVLEVNARFGANSHLAPELLHAVLRDWDLTSAVARPGATGVHA</sequence>
<evidence type="ECO:0000313" key="3">
    <source>
        <dbReference type="EMBL" id="PFG21181.1"/>
    </source>
</evidence>
<name>A0A2A9D467_9MICO</name>
<dbReference type="Pfam" id="PF02655">
    <property type="entry name" value="ATP-grasp_3"/>
    <property type="match status" value="1"/>
</dbReference>
<proteinExistence type="predicted"/>
<dbReference type="PANTHER" id="PTHR21621:SF0">
    <property type="entry name" value="BETA-CITRYLGLUTAMATE SYNTHASE B-RELATED"/>
    <property type="match status" value="1"/>
</dbReference>
<organism evidence="3 4">
    <name type="scientific">Serinibacter salmoneus</name>
    <dbReference type="NCBI Taxonomy" id="556530"/>
    <lineage>
        <taxon>Bacteria</taxon>
        <taxon>Bacillati</taxon>
        <taxon>Actinomycetota</taxon>
        <taxon>Actinomycetes</taxon>
        <taxon>Micrococcales</taxon>
        <taxon>Beutenbergiaceae</taxon>
        <taxon>Serinibacter</taxon>
    </lineage>
</organism>
<dbReference type="SUPFAM" id="SSF56059">
    <property type="entry name" value="Glutathione synthetase ATP-binding domain-like"/>
    <property type="match status" value="1"/>
</dbReference>
<dbReference type="Proteomes" id="UP000224915">
    <property type="component" value="Unassembled WGS sequence"/>
</dbReference>
<dbReference type="Gene3D" id="3.30.470.20">
    <property type="entry name" value="ATP-grasp fold, B domain"/>
    <property type="match status" value="1"/>
</dbReference>
<keyword evidence="4" id="KW-1185">Reference proteome</keyword>
<reference evidence="3 4" key="1">
    <citation type="submission" date="2017-10" db="EMBL/GenBank/DDBJ databases">
        <title>Sequencing the genomes of 1000 actinobacteria strains.</title>
        <authorList>
            <person name="Klenk H.-P."/>
        </authorList>
    </citation>
    <scope>NUCLEOTIDE SEQUENCE [LARGE SCALE GENOMIC DNA]</scope>
    <source>
        <strain evidence="3 4">DSM 21801</strain>
    </source>
</reference>
<dbReference type="RefSeq" id="WP_245867136.1">
    <property type="nucleotide sequence ID" value="NZ_PDJD01000001.1"/>
</dbReference>
<dbReference type="EMBL" id="PDJD01000001">
    <property type="protein sequence ID" value="PFG21181.1"/>
    <property type="molecule type" value="Genomic_DNA"/>
</dbReference>
<comment type="caution">
    <text evidence="3">The sequence shown here is derived from an EMBL/GenBank/DDBJ whole genome shotgun (WGS) entry which is preliminary data.</text>
</comment>
<dbReference type="GO" id="GO:0005737">
    <property type="term" value="C:cytoplasm"/>
    <property type="evidence" value="ECO:0007669"/>
    <property type="project" value="TreeGrafter"/>
</dbReference>
<accession>A0A2A9D467</accession>